<comment type="caution">
    <text evidence="1">The sequence shown here is derived from an EMBL/GenBank/DDBJ whole genome shotgun (WGS) entry which is preliminary data.</text>
</comment>
<accession>A0A4S4C512</accession>
<sequence>MSYIIENVSLLKADSVEKTSLLINHDRIEFMRPSMKNFRFMRMDMSTYLLTPGYVMLDFSLHTLLHFQEFKQYMIQHYLKKGCTSLLTVVDVQGERDLATKLKEKRHQMINTPIDYYIGIKLPLHSLTPAILRKCKQQNVSVVFIEADKEDTFKAISWGWIRDAMFSNPITLILYPPKDSHKNQKILHLWEKIMKENRLSSISTPLEEKAPLSKNVLMRLGIYPVKGDIRVGGQVNYNLYNLDDLRYHTNGMPKIQYDEQVPTFTAHQGKLINVKGDITFNPGVGEESFISISGRFIPQSASF</sequence>
<evidence type="ECO:0000313" key="2">
    <source>
        <dbReference type="Proteomes" id="UP000310334"/>
    </source>
</evidence>
<gene>
    <name evidence="1" type="ORF">E6W99_00250</name>
</gene>
<dbReference type="Proteomes" id="UP000310334">
    <property type="component" value="Unassembled WGS sequence"/>
</dbReference>
<protein>
    <submittedName>
        <fullName evidence="1">Uncharacterized protein</fullName>
    </submittedName>
</protein>
<name>A0A4S4C512_9BACI</name>
<reference evidence="1 2" key="1">
    <citation type="submission" date="2019-04" db="EMBL/GenBank/DDBJ databases">
        <title>Bacillus sediminilitoris sp. nov., isolated from a tidal flat sediment on the East China Sea.</title>
        <authorList>
            <person name="Wei Y."/>
            <person name="Mao H."/>
            <person name="Fang J."/>
        </authorList>
    </citation>
    <scope>NUCLEOTIDE SEQUENCE [LARGE SCALE GENOMIC DNA]</scope>
    <source>
        <strain evidence="1 2">DSL-17</strain>
    </source>
</reference>
<dbReference type="OrthoDB" id="2959323at2"/>
<proteinExistence type="predicted"/>
<dbReference type="AlphaFoldDB" id="A0A4S4C512"/>
<evidence type="ECO:0000313" key="1">
    <source>
        <dbReference type="EMBL" id="THF82831.1"/>
    </source>
</evidence>
<dbReference type="RefSeq" id="WP_136351073.1">
    <property type="nucleotide sequence ID" value="NZ_CP046266.1"/>
</dbReference>
<keyword evidence="2" id="KW-1185">Reference proteome</keyword>
<organism evidence="1 2">
    <name type="scientific">Metabacillus sediminilitoris</name>
    <dbReference type="NCBI Taxonomy" id="2567941"/>
    <lineage>
        <taxon>Bacteria</taxon>
        <taxon>Bacillati</taxon>
        <taxon>Bacillota</taxon>
        <taxon>Bacilli</taxon>
        <taxon>Bacillales</taxon>
        <taxon>Bacillaceae</taxon>
        <taxon>Metabacillus</taxon>
    </lineage>
</organism>
<dbReference type="EMBL" id="SSNT01000001">
    <property type="protein sequence ID" value="THF82831.1"/>
    <property type="molecule type" value="Genomic_DNA"/>
</dbReference>